<evidence type="ECO:0000313" key="4">
    <source>
        <dbReference type="Proteomes" id="UP000199398"/>
    </source>
</evidence>
<proteinExistence type="predicted"/>
<dbReference type="Gene3D" id="3.30.9.10">
    <property type="entry name" value="D-Amino Acid Oxidase, subunit A, domain 2"/>
    <property type="match status" value="1"/>
</dbReference>
<gene>
    <name evidence="2" type="ORF">ATL45_0539</name>
    <name evidence="3" type="ORF">SAMN05421805_116139</name>
</gene>
<dbReference type="Proteomes" id="UP000199398">
    <property type="component" value="Unassembled WGS sequence"/>
</dbReference>
<reference evidence="2 5" key="2">
    <citation type="submission" date="2018-10" db="EMBL/GenBank/DDBJ databases">
        <title>Sequencing the genomes of 1000 actinobacteria strains.</title>
        <authorList>
            <person name="Klenk H.-P."/>
        </authorList>
    </citation>
    <scope>NUCLEOTIDE SEQUENCE [LARGE SCALE GENOMIC DNA]</scope>
    <source>
        <strain evidence="2 5">DSM 45119</strain>
    </source>
</reference>
<evidence type="ECO:0000313" key="2">
    <source>
        <dbReference type="EMBL" id="RKT82294.1"/>
    </source>
</evidence>
<keyword evidence="5" id="KW-1185">Reference proteome</keyword>
<dbReference type="GO" id="GO:0071949">
    <property type="term" value="F:FAD binding"/>
    <property type="evidence" value="ECO:0007669"/>
    <property type="project" value="InterPro"/>
</dbReference>
<dbReference type="Gene3D" id="3.50.50.60">
    <property type="entry name" value="FAD/NAD(P)-binding domain"/>
    <property type="match status" value="1"/>
</dbReference>
<dbReference type="EMBL" id="RBXX01000002">
    <property type="protein sequence ID" value="RKT82294.1"/>
    <property type="molecule type" value="Genomic_DNA"/>
</dbReference>
<evidence type="ECO:0000259" key="1">
    <source>
        <dbReference type="Pfam" id="PF01494"/>
    </source>
</evidence>
<name>A0A1I5HVF0_9PSEU</name>
<dbReference type="Proteomes" id="UP000270697">
    <property type="component" value="Unassembled WGS sequence"/>
</dbReference>
<dbReference type="STRING" id="455193.SAMN05421805_116139"/>
<dbReference type="PRINTS" id="PR00420">
    <property type="entry name" value="RNGMNOXGNASE"/>
</dbReference>
<dbReference type="InterPro" id="IPR036188">
    <property type="entry name" value="FAD/NAD-bd_sf"/>
</dbReference>
<dbReference type="InterPro" id="IPR051704">
    <property type="entry name" value="FAD_aromatic-hydroxylase"/>
</dbReference>
<dbReference type="PANTHER" id="PTHR46865:SF2">
    <property type="entry name" value="MONOOXYGENASE"/>
    <property type="match status" value="1"/>
</dbReference>
<evidence type="ECO:0000313" key="3">
    <source>
        <dbReference type="EMBL" id="SFO52304.1"/>
    </source>
</evidence>
<reference evidence="3 4" key="1">
    <citation type="submission" date="2016-10" db="EMBL/GenBank/DDBJ databases">
        <authorList>
            <person name="de Groot N.N."/>
        </authorList>
    </citation>
    <scope>NUCLEOTIDE SEQUENCE [LARGE SCALE GENOMIC DNA]</scope>
    <source>
        <strain evidence="3 4">CPCC 201259</strain>
    </source>
</reference>
<feature type="domain" description="FAD-binding" evidence="1">
    <location>
        <begin position="4"/>
        <end position="334"/>
    </location>
</feature>
<dbReference type="AlphaFoldDB" id="A0A1I5HVF0"/>
<dbReference type="RefSeq" id="WP_093157553.1">
    <property type="nucleotide sequence ID" value="NZ_FOUP01000016.1"/>
</dbReference>
<dbReference type="InterPro" id="IPR002938">
    <property type="entry name" value="FAD-bd"/>
</dbReference>
<dbReference type="PANTHER" id="PTHR46865">
    <property type="entry name" value="OXIDOREDUCTASE-RELATED"/>
    <property type="match status" value="1"/>
</dbReference>
<protein>
    <submittedName>
        <fullName evidence="2 3">2-polyprenyl-6-methoxyphenol hydroxylase</fullName>
    </submittedName>
</protein>
<accession>A0A1I5HVF0</accession>
<evidence type="ECO:0000313" key="5">
    <source>
        <dbReference type="Proteomes" id="UP000270697"/>
    </source>
</evidence>
<organism evidence="3 4">
    <name type="scientific">Saccharopolyspora antimicrobica</name>
    <dbReference type="NCBI Taxonomy" id="455193"/>
    <lineage>
        <taxon>Bacteria</taxon>
        <taxon>Bacillati</taxon>
        <taxon>Actinomycetota</taxon>
        <taxon>Actinomycetes</taxon>
        <taxon>Pseudonocardiales</taxon>
        <taxon>Pseudonocardiaceae</taxon>
        <taxon>Saccharopolyspora</taxon>
    </lineage>
</organism>
<dbReference type="Pfam" id="PF01494">
    <property type="entry name" value="FAD_binding_3"/>
    <property type="match status" value="1"/>
</dbReference>
<dbReference type="EMBL" id="FOUP01000016">
    <property type="protein sequence ID" value="SFO52304.1"/>
    <property type="molecule type" value="Genomic_DNA"/>
</dbReference>
<sequence length="402" mass="43917">MTKRVLIVGASIAGPALAHWLHRYGFSVTVVEQAPRLRPGGQAVDVRGVGKEVVRRMGLDEQIRAACTDTNGVSYVDERNRERARMRSDAFGGDGMVAEIEILRGDLAGVLHEATRHDVEYRFGRTITGVEQTRDGITASFTSGPPESFDVVVGADGLHSGVRSLVFGPESRYVRDLGFLIAFFTVPNRLELDHWMLSYAEPKRGAMIRGIGDNREAMALLCIQGSSADHDHRDPAGQKALLREGLRQAKWEVPWLLEQMDGAPDFHCDSCSQVHMPSWSAGRVALLGDAAYCSSPMSGQGTTLALVGAYVLAGELAAADDHATAFAAYEAKMRDFVTLNQQLGADNAKHAAANSRFGIWMQYQMIRLLPHLPGKALMQRKMLRAFNGIDLPDYDLVPAARG</sequence>
<dbReference type="SUPFAM" id="SSF51905">
    <property type="entry name" value="FAD/NAD(P)-binding domain"/>
    <property type="match status" value="1"/>
</dbReference>
<dbReference type="OrthoDB" id="4293235at2"/>